<dbReference type="Pfam" id="PF00356">
    <property type="entry name" value="LacI"/>
    <property type="match status" value="1"/>
</dbReference>
<dbReference type="OrthoDB" id="9796186at2"/>
<evidence type="ECO:0000256" key="2">
    <source>
        <dbReference type="ARBA" id="ARBA00023125"/>
    </source>
</evidence>
<reference evidence="5 6" key="1">
    <citation type="journal article" date="2018" name="Int. J. Syst. Evol. Microbiol.">
        <title>Planococcus salinus sp. nov., a moderately halophilic bacterium isolated from a saline-alkali soil.</title>
        <authorList>
            <person name="Gan L."/>
        </authorList>
    </citation>
    <scope>NUCLEOTIDE SEQUENCE [LARGE SCALE GENOMIC DNA]</scope>
    <source>
        <strain evidence="5 6">LCB217</strain>
    </source>
</reference>
<protein>
    <submittedName>
        <fullName evidence="5">LacI family transcriptional regulator</fullName>
    </submittedName>
</protein>
<dbReference type="SUPFAM" id="SSF47413">
    <property type="entry name" value="lambda repressor-like DNA-binding domains"/>
    <property type="match status" value="1"/>
</dbReference>
<evidence type="ECO:0000256" key="1">
    <source>
        <dbReference type="ARBA" id="ARBA00023015"/>
    </source>
</evidence>
<dbReference type="EMBL" id="RIAX01000005">
    <property type="protein sequence ID" value="RNF39541.1"/>
    <property type="molecule type" value="Genomic_DNA"/>
</dbReference>
<dbReference type="PROSITE" id="PS50932">
    <property type="entry name" value="HTH_LACI_2"/>
    <property type="match status" value="1"/>
</dbReference>
<name>A0A3M8P7Y9_9BACL</name>
<dbReference type="InterPro" id="IPR001761">
    <property type="entry name" value="Peripla_BP/Lac1_sug-bd_dom"/>
</dbReference>
<evidence type="ECO:0000259" key="4">
    <source>
        <dbReference type="PROSITE" id="PS50932"/>
    </source>
</evidence>
<dbReference type="GO" id="GO:0003700">
    <property type="term" value="F:DNA-binding transcription factor activity"/>
    <property type="evidence" value="ECO:0007669"/>
    <property type="project" value="TreeGrafter"/>
</dbReference>
<dbReference type="GO" id="GO:0000976">
    <property type="term" value="F:transcription cis-regulatory region binding"/>
    <property type="evidence" value="ECO:0007669"/>
    <property type="project" value="TreeGrafter"/>
</dbReference>
<keyword evidence="2" id="KW-0238">DNA-binding</keyword>
<dbReference type="InterPro" id="IPR010982">
    <property type="entry name" value="Lambda_DNA-bd_dom_sf"/>
</dbReference>
<dbReference type="Gene3D" id="3.40.50.2300">
    <property type="match status" value="2"/>
</dbReference>
<dbReference type="SMART" id="SM00354">
    <property type="entry name" value="HTH_LACI"/>
    <property type="match status" value="1"/>
</dbReference>
<dbReference type="InterPro" id="IPR000843">
    <property type="entry name" value="HTH_LacI"/>
</dbReference>
<dbReference type="AlphaFoldDB" id="A0A3M8P7Y9"/>
<dbReference type="SUPFAM" id="SSF53822">
    <property type="entry name" value="Periplasmic binding protein-like I"/>
    <property type="match status" value="1"/>
</dbReference>
<dbReference type="Gene3D" id="1.10.260.40">
    <property type="entry name" value="lambda repressor-like DNA-binding domains"/>
    <property type="match status" value="1"/>
</dbReference>
<dbReference type="CDD" id="cd01392">
    <property type="entry name" value="HTH_LacI"/>
    <property type="match status" value="1"/>
</dbReference>
<dbReference type="PANTHER" id="PTHR30146:SF109">
    <property type="entry name" value="HTH-TYPE TRANSCRIPTIONAL REGULATOR GALS"/>
    <property type="match status" value="1"/>
</dbReference>
<organism evidence="5 6">
    <name type="scientific">Planococcus salinus</name>
    <dbReference type="NCBI Taxonomy" id="1848460"/>
    <lineage>
        <taxon>Bacteria</taxon>
        <taxon>Bacillati</taxon>
        <taxon>Bacillota</taxon>
        <taxon>Bacilli</taxon>
        <taxon>Bacillales</taxon>
        <taxon>Caryophanaceae</taxon>
        <taxon>Planococcus</taxon>
    </lineage>
</organism>
<comment type="caution">
    <text evidence="5">The sequence shown here is derived from an EMBL/GenBank/DDBJ whole genome shotgun (WGS) entry which is preliminary data.</text>
</comment>
<dbReference type="InterPro" id="IPR028082">
    <property type="entry name" value="Peripla_BP_I"/>
</dbReference>
<dbReference type="PRINTS" id="PR00036">
    <property type="entry name" value="HTHLACI"/>
</dbReference>
<dbReference type="CDD" id="cd06267">
    <property type="entry name" value="PBP1_LacI_sugar_binding-like"/>
    <property type="match status" value="1"/>
</dbReference>
<gene>
    <name evidence="5" type="ORF">EEX84_08685</name>
</gene>
<dbReference type="Proteomes" id="UP000275473">
    <property type="component" value="Unassembled WGS sequence"/>
</dbReference>
<dbReference type="Pfam" id="PF00532">
    <property type="entry name" value="Peripla_BP_1"/>
    <property type="match status" value="1"/>
</dbReference>
<keyword evidence="6" id="KW-1185">Reference proteome</keyword>
<evidence type="ECO:0000313" key="5">
    <source>
        <dbReference type="EMBL" id="RNF39541.1"/>
    </source>
</evidence>
<keyword evidence="1" id="KW-0805">Transcription regulation</keyword>
<keyword evidence="3" id="KW-0804">Transcription</keyword>
<evidence type="ECO:0000313" key="6">
    <source>
        <dbReference type="Proteomes" id="UP000275473"/>
    </source>
</evidence>
<proteinExistence type="predicted"/>
<feature type="domain" description="HTH lacI-type" evidence="4">
    <location>
        <begin position="2"/>
        <end position="56"/>
    </location>
</feature>
<dbReference type="RefSeq" id="WP_123165241.1">
    <property type="nucleotide sequence ID" value="NZ_RIAX01000005.1"/>
</dbReference>
<evidence type="ECO:0000256" key="3">
    <source>
        <dbReference type="ARBA" id="ARBA00023163"/>
    </source>
</evidence>
<sequence>MVSSKDVAKRAGVSQTTVSRVLNTPEKVTDKTLEKVNKAMKELEYRPNLIARSLVKKKTHSIALLSGPLHNPFYVETTMSIVNYAKAHGFNVNVHFESNTDQLSVYEDVFKHQVDGIILSSILYEDPIYQELQQLNVPFIMFNRKHKEKGHYIEMDNAKAGRLATDHLLELNHRNIAWIGGPLVTSTFLARYTGYCEALENKGVPVRSENTVITDTGKAAVLEKTKELMARKNKPSAIFAATDSIAIYMMDWLLKNGYKIPEDVSIVSMDNVGWSHHHAFQLTTVGTVEQKNLGEIAIGHLIELIHQKERGESGPFIQQTLETRLFRRHTTKRKES</sequence>
<dbReference type="PANTHER" id="PTHR30146">
    <property type="entry name" value="LACI-RELATED TRANSCRIPTIONAL REPRESSOR"/>
    <property type="match status" value="1"/>
</dbReference>
<accession>A0A3M8P7Y9</accession>